<sequence length="106" mass="12007">MACKTKIGSRTVIKTNRDFYKMCGMGVGMKQEVDDKKMEMCQHLQAALGHFKLPYPSSIIFTLSLSLSNSLSEHTLPRAASLVHTDPNSERKHEWRKVSRAVRASR</sequence>
<dbReference type="EMBL" id="HE573026">
    <property type="protein sequence ID" value="CCC51420.1"/>
    <property type="molecule type" value="Genomic_DNA"/>
</dbReference>
<accession>G0U6B6</accession>
<reference evidence="2" key="1">
    <citation type="journal article" date="2012" name="Proc. Natl. Acad. Sci. U.S.A.">
        <title>Antigenic diversity is generated by distinct evolutionary mechanisms in African trypanosome species.</title>
        <authorList>
            <person name="Jackson A.P."/>
            <person name="Berry A."/>
            <person name="Aslett M."/>
            <person name="Allison H.C."/>
            <person name="Burton P."/>
            <person name="Vavrova-Anderson J."/>
            <person name="Brown R."/>
            <person name="Browne H."/>
            <person name="Corton N."/>
            <person name="Hauser H."/>
            <person name="Gamble J."/>
            <person name="Gilderthorp R."/>
            <person name="Marcello L."/>
            <person name="McQuillan J."/>
            <person name="Otto T.D."/>
            <person name="Quail M.A."/>
            <person name="Sanders M.J."/>
            <person name="van Tonder A."/>
            <person name="Ginger M.L."/>
            <person name="Field M.C."/>
            <person name="Barry J.D."/>
            <person name="Hertz-Fowler C."/>
            <person name="Berriman M."/>
        </authorList>
    </citation>
    <scope>NUCLEOTIDE SEQUENCE</scope>
    <source>
        <strain evidence="2">Y486</strain>
    </source>
</reference>
<name>G0U6B6_TRYVY</name>
<evidence type="ECO:0000256" key="1">
    <source>
        <dbReference type="SAM" id="MobiDB-lite"/>
    </source>
</evidence>
<dbReference type="AlphaFoldDB" id="G0U6B6"/>
<organism evidence="2">
    <name type="scientific">Trypanosoma vivax (strain Y486)</name>
    <dbReference type="NCBI Taxonomy" id="1055687"/>
    <lineage>
        <taxon>Eukaryota</taxon>
        <taxon>Discoba</taxon>
        <taxon>Euglenozoa</taxon>
        <taxon>Kinetoplastea</taxon>
        <taxon>Metakinetoplastina</taxon>
        <taxon>Trypanosomatida</taxon>
        <taxon>Trypanosomatidae</taxon>
        <taxon>Trypanosoma</taxon>
        <taxon>Duttonella</taxon>
    </lineage>
</organism>
<evidence type="ECO:0000313" key="2">
    <source>
        <dbReference type="EMBL" id="CCC51420.1"/>
    </source>
</evidence>
<protein>
    <submittedName>
        <fullName evidence="2">Uncharacterized protein</fullName>
    </submittedName>
</protein>
<gene>
    <name evidence="2" type="ORF">TVY486_1004710</name>
</gene>
<feature type="compositionally biased region" description="Basic and acidic residues" evidence="1">
    <location>
        <begin position="87"/>
        <end position="97"/>
    </location>
</feature>
<feature type="region of interest" description="Disordered" evidence="1">
    <location>
        <begin position="82"/>
        <end position="106"/>
    </location>
</feature>
<proteinExistence type="predicted"/>